<accession>A0A076ENY0</accession>
<proteinExistence type="predicted"/>
<reference evidence="1 2" key="1">
    <citation type="submission" date="2014-07" db="EMBL/GenBank/DDBJ databases">
        <title>Genome Sequence of Rhodococcus opacus Strain R7, a Biodegrader of Mono- and Polycyclic Aromatic Hydrocarbons.</title>
        <authorList>
            <person name="Di Gennaro P."/>
            <person name="Zampolli J."/>
            <person name="Presti I."/>
            <person name="Cappelletti M."/>
            <person name="D'Ursi P."/>
            <person name="Orro A."/>
            <person name="Mezzelani A."/>
            <person name="Milanesi L."/>
        </authorList>
    </citation>
    <scope>NUCLEOTIDE SEQUENCE [LARGE SCALE GENOMIC DNA]</scope>
    <source>
        <strain evidence="1 2">R7</strain>
    </source>
</reference>
<evidence type="ECO:0000313" key="1">
    <source>
        <dbReference type="EMBL" id="AII07601.1"/>
    </source>
</evidence>
<dbReference type="AlphaFoldDB" id="A0A076ENY0"/>
<gene>
    <name evidence="1" type="ORF">EP51_24290</name>
</gene>
<dbReference type="EMBL" id="CP008947">
    <property type="protein sequence ID" value="AII07601.1"/>
    <property type="molecule type" value="Genomic_DNA"/>
</dbReference>
<name>A0A076ENY0_RHOOP</name>
<dbReference type="eggNOG" id="ENOG50329HE">
    <property type="taxonomic scope" value="Bacteria"/>
</dbReference>
<sequence>MGDEAIDPEVAYEALSAGARLALLRNPEGIMPPQFIGQVMTVCGQECVAGISGGADPVPQMAVLQGPLSEYLSQCRCVLDAWWISLTPQLRAVIRCREAVPESLTLQLPKHTPWTAVSTPCSHLLVRDYLELQATGLELM</sequence>
<dbReference type="RefSeq" id="WP_128640603.1">
    <property type="nucleotide sequence ID" value="NZ_CP008947.1"/>
</dbReference>
<evidence type="ECO:0000313" key="2">
    <source>
        <dbReference type="Proteomes" id="UP000028488"/>
    </source>
</evidence>
<protein>
    <submittedName>
        <fullName evidence="1">Uncharacterized protein</fullName>
    </submittedName>
</protein>
<dbReference type="Proteomes" id="UP000028488">
    <property type="component" value="Chromosome"/>
</dbReference>
<organism evidence="1 2">
    <name type="scientific">Rhodococcus opacus</name>
    <name type="common">Nocardia opaca</name>
    <dbReference type="NCBI Taxonomy" id="37919"/>
    <lineage>
        <taxon>Bacteria</taxon>
        <taxon>Bacillati</taxon>
        <taxon>Actinomycetota</taxon>
        <taxon>Actinomycetes</taxon>
        <taxon>Mycobacteriales</taxon>
        <taxon>Nocardiaceae</taxon>
        <taxon>Rhodococcus</taxon>
    </lineage>
</organism>